<keyword evidence="1" id="KW-0378">Hydrolase</keyword>
<evidence type="ECO:0000313" key="4">
    <source>
        <dbReference type="EMBL" id="OMJ11926.1"/>
    </source>
</evidence>
<gene>
    <name evidence="5" type="ORF">AYI69_g5205</name>
    <name evidence="4" type="ORF">AYI69_g9641</name>
</gene>
<name>A0A1R1XBD6_9FUNG</name>
<dbReference type="PANTHER" id="PTHR46020">
    <property type="entry name" value="OSJNBB0059K02.9 PROTEIN"/>
    <property type="match status" value="1"/>
</dbReference>
<dbReference type="EMBL" id="LSSM01005790">
    <property type="protein sequence ID" value="OMJ11926.1"/>
    <property type="molecule type" value="Genomic_DNA"/>
</dbReference>
<dbReference type="GO" id="GO:0016788">
    <property type="term" value="F:hydrolase activity, acting on ester bonds"/>
    <property type="evidence" value="ECO:0007669"/>
    <property type="project" value="InterPro"/>
</dbReference>
<protein>
    <submittedName>
        <fullName evidence="4">GDSL esterase/lipase</fullName>
    </submittedName>
</protein>
<keyword evidence="2" id="KW-0443">Lipid metabolism</keyword>
<dbReference type="OrthoDB" id="1600564at2759"/>
<dbReference type="SUPFAM" id="SSF52266">
    <property type="entry name" value="SGNH hydrolase"/>
    <property type="match status" value="1"/>
</dbReference>
<keyword evidence="6" id="KW-1185">Reference proteome</keyword>
<dbReference type="Pfam" id="PF00657">
    <property type="entry name" value="Lipase_GDSL"/>
    <property type="match status" value="1"/>
</dbReference>
<keyword evidence="3" id="KW-0732">Signal</keyword>
<evidence type="ECO:0000256" key="2">
    <source>
        <dbReference type="ARBA" id="ARBA00023098"/>
    </source>
</evidence>
<evidence type="ECO:0000256" key="3">
    <source>
        <dbReference type="SAM" id="SignalP"/>
    </source>
</evidence>
<proteinExistence type="predicted"/>
<accession>A0A1R1XBD6</accession>
<feature type="signal peptide" evidence="3">
    <location>
        <begin position="1"/>
        <end position="17"/>
    </location>
</feature>
<dbReference type="GO" id="GO:0006629">
    <property type="term" value="P:lipid metabolic process"/>
    <property type="evidence" value="ECO:0007669"/>
    <property type="project" value="UniProtKB-KW"/>
</dbReference>
<dbReference type="PANTHER" id="PTHR46020:SF4">
    <property type="entry name" value="OS04G0650200 PROTEIN"/>
    <property type="match status" value="1"/>
</dbReference>
<evidence type="ECO:0000256" key="1">
    <source>
        <dbReference type="ARBA" id="ARBA00022801"/>
    </source>
</evidence>
<reference evidence="6" key="1">
    <citation type="submission" date="2017-01" db="EMBL/GenBank/DDBJ databases">
        <authorList>
            <person name="Wang Y."/>
            <person name="White M."/>
            <person name="Kvist S."/>
            <person name="Moncalvo J.-M."/>
        </authorList>
    </citation>
    <scope>NUCLEOTIDE SEQUENCE [LARGE SCALE GENOMIC DNA]</scope>
    <source>
        <strain evidence="6">ID-206-W2</strain>
    </source>
</reference>
<dbReference type="InterPro" id="IPR001087">
    <property type="entry name" value="GDSL"/>
</dbReference>
<dbReference type="InterPro" id="IPR036514">
    <property type="entry name" value="SGNH_hydro_sf"/>
</dbReference>
<comment type="caution">
    <text evidence="4">The sequence shown here is derived from an EMBL/GenBank/DDBJ whole genome shotgun (WGS) entry which is preliminary data.</text>
</comment>
<dbReference type="Gene3D" id="3.40.50.1110">
    <property type="entry name" value="SGNH hydrolase"/>
    <property type="match status" value="1"/>
</dbReference>
<sequence>MIVGTLAIFTFVSASFAANPHLVSFGDSFSDIGNVGTEGQDIDYWNDRHSNGPLWNEYLAFNNKYTLVDFSNAGSTTNNTLVNSFSKSNIKLPSLSDQIDNYVELFGSNLTRHDVKKDIAAITVGSNDFSYAMKEMDKSAFKSVWYSSALVDSIVSNVEKLIKFGFKKIILFNIPDLKNVPGISVKAGNFTSGLDLFVTLTNLKIEQSVKAINDKKINNFDWVRVVNYYDVLNIMANQKDPKRNFGIINFNLPCNQVLSENKLSKCTNPNQYFFFDSTHPTTKVHALIGAYASELISNSKFAVTFNSLFDIYNSYKIFEITDSVNPLFIANSTTTGNLTIDEFTVSQVISNKTQIINEKRGKRFSNSASAKNAPFITTSSLMGASVMAVVAFATLL</sequence>
<evidence type="ECO:0000313" key="6">
    <source>
        <dbReference type="Proteomes" id="UP000187429"/>
    </source>
</evidence>
<dbReference type="Proteomes" id="UP000187429">
    <property type="component" value="Unassembled WGS sequence"/>
</dbReference>
<dbReference type="EMBL" id="LSSM01002138">
    <property type="protein sequence ID" value="OMJ22915.1"/>
    <property type="molecule type" value="Genomic_DNA"/>
</dbReference>
<reference evidence="4" key="2">
    <citation type="submission" date="2017-01" db="EMBL/GenBank/DDBJ databases">
        <authorList>
            <person name="Mah S.A."/>
            <person name="Swanson W.J."/>
            <person name="Moy G.W."/>
            <person name="Vacquier V.D."/>
        </authorList>
    </citation>
    <scope>NUCLEOTIDE SEQUENCE [LARGE SCALE GENOMIC DNA]</scope>
    <source>
        <strain evidence="4">ID-206-W2</strain>
    </source>
</reference>
<evidence type="ECO:0000313" key="5">
    <source>
        <dbReference type="EMBL" id="OMJ22915.1"/>
    </source>
</evidence>
<dbReference type="AlphaFoldDB" id="A0A1R1XBD6"/>
<organism evidence="4 6">
    <name type="scientific">Smittium culicis</name>
    <dbReference type="NCBI Taxonomy" id="133412"/>
    <lineage>
        <taxon>Eukaryota</taxon>
        <taxon>Fungi</taxon>
        <taxon>Fungi incertae sedis</taxon>
        <taxon>Zoopagomycota</taxon>
        <taxon>Kickxellomycotina</taxon>
        <taxon>Harpellomycetes</taxon>
        <taxon>Harpellales</taxon>
        <taxon>Legeriomycetaceae</taxon>
        <taxon>Smittium</taxon>
    </lineage>
</organism>
<feature type="chain" id="PRO_5015069009" evidence="3">
    <location>
        <begin position="18"/>
        <end position="396"/>
    </location>
</feature>